<name>A0AAE0FFM4_9CHLO</name>
<sequence length="255" mass="27151">MASHASSHGAPSEVASVGSERRNSSNSVDESFLSVSEAFAAPTAGLLDDEVTSGKSRVAAKQLFPENHSPTPAAERPARPAYLARRATDGVSPRPTEATISLDTEGRPRGDSLPHNSYGAHGDSFRVHSPPESVYSTTSGPLLAEEGLDEASPAAGRMQAVELAHHTRSGDTPAGARPPLEQPIGPARRVTSTTVIHNEPSRRRNHFALSCKMKGPLAPLLPDERDHFAPLLQIERDHFALSCRWKGPLLPLSCG</sequence>
<evidence type="ECO:0000313" key="3">
    <source>
        <dbReference type="Proteomes" id="UP001190700"/>
    </source>
</evidence>
<comment type="caution">
    <text evidence="2">The sequence shown here is derived from an EMBL/GenBank/DDBJ whole genome shotgun (WGS) entry which is preliminary data.</text>
</comment>
<dbReference type="EMBL" id="LGRX02019222">
    <property type="protein sequence ID" value="KAK3258850.1"/>
    <property type="molecule type" value="Genomic_DNA"/>
</dbReference>
<protein>
    <submittedName>
        <fullName evidence="2">Uncharacterized protein</fullName>
    </submittedName>
</protein>
<evidence type="ECO:0000313" key="2">
    <source>
        <dbReference type="EMBL" id="KAK3258850.1"/>
    </source>
</evidence>
<feature type="region of interest" description="Disordered" evidence="1">
    <location>
        <begin position="44"/>
        <end position="139"/>
    </location>
</feature>
<feature type="compositionally biased region" description="Low complexity" evidence="1">
    <location>
        <begin position="70"/>
        <end position="85"/>
    </location>
</feature>
<dbReference type="AlphaFoldDB" id="A0AAE0FFM4"/>
<dbReference type="Proteomes" id="UP001190700">
    <property type="component" value="Unassembled WGS sequence"/>
</dbReference>
<gene>
    <name evidence="2" type="ORF">CYMTET_32124</name>
</gene>
<reference evidence="2 3" key="1">
    <citation type="journal article" date="2015" name="Genome Biol. Evol.">
        <title>Comparative Genomics of a Bacterivorous Green Alga Reveals Evolutionary Causalities and Consequences of Phago-Mixotrophic Mode of Nutrition.</title>
        <authorList>
            <person name="Burns J.A."/>
            <person name="Paasch A."/>
            <person name="Narechania A."/>
            <person name="Kim E."/>
        </authorList>
    </citation>
    <scope>NUCLEOTIDE SEQUENCE [LARGE SCALE GENOMIC DNA]</scope>
    <source>
        <strain evidence="2 3">PLY_AMNH</strain>
    </source>
</reference>
<accession>A0AAE0FFM4</accession>
<keyword evidence="3" id="KW-1185">Reference proteome</keyword>
<organism evidence="2 3">
    <name type="scientific">Cymbomonas tetramitiformis</name>
    <dbReference type="NCBI Taxonomy" id="36881"/>
    <lineage>
        <taxon>Eukaryota</taxon>
        <taxon>Viridiplantae</taxon>
        <taxon>Chlorophyta</taxon>
        <taxon>Pyramimonadophyceae</taxon>
        <taxon>Pyramimonadales</taxon>
        <taxon>Pyramimonadaceae</taxon>
        <taxon>Cymbomonas</taxon>
    </lineage>
</organism>
<evidence type="ECO:0000256" key="1">
    <source>
        <dbReference type="SAM" id="MobiDB-lite"/>
    </source>
</evidence>
<proteinExistence type="predicted"/>
<feature type="region of interest" description="Disordered" evidence="1">
    <location>
        <begin position="1"/>
        <end position="31"/>
    </location>
</feature>